<dbReference type="InterPro" id="IPR002155">
    <property type="entry name" value="Thiolase"/>
</dbReference>
<protein>
    <submittedName>
        <fullName evidence="2">Thiolase family protein</fullName>
    </submittedName>
</protein>
<dbReference type="AlphaFoldDB" id="A0A9X3MS75"/>
<dbReference type="CDD" id="cd00829">
    <property type="entry name" value="SCP-x_thiolase"/>
    <property type="match status" value="1"/>
</dbReference>
<dbReference type="Proteomes" id="UP001149140">
    <property type="component" value="Unassembled WGS sequence"/>
</dbReference>
<evidence type="ECO:0000259" key="1">
    <source>
        <dbReference type="Pfam" id="PF22691"/>
    </source>
</evidence>
<dbReference type="InterPro" id="IPR016039">
    <property type="entry name" value="Thiolase-like"/>
</dbReference>
<dbReference type="EMBL" id="JAPDOD010000001">
    <property type="protein sequence ID" value="MDA0158693.1"/>
    <property type="molecule type" value="Genomic_DNA"/>
</dbReference>
<dbReference type="PIRSF" id="PIRSF000429">
    <property type="entry name" value="Ac-CoA_Ac_transf"/>
    <property type="match status" value="1"/>
</dbReference>
<name>A0A9X3MS75_9ACTN</name>
<organism evidence="2 3">
    <name type="scientific">Solirubrobacter ginsenosidimutans</name>
    <dbReference type="NCBI Taxonomy" id="490573"/>
    <lineage>
        <taxon>Bacteria</taxon>
        <taxon>Bacillati</taxon>
        <taxon>Actinomycetota</taxon>
        <taxon>Thermoleophilia</taxon>
        <taxon>Solirubrobacterales</taxon>
        <taxon>Solirubrobacteraceae</taxon>
        <taxon>Solirubrobacter</taxon>
    </lineage>
</organism>
<dbReference type="RefSeq" id="WP_270037284.1">
    <property type="nucleotide sequence ID" value="NZ_JAPDOD010000001.1"/>
</dbReference>
<evidence type="ECO:0000313" key="2">
    <source>
        <dbReference type="EMBL" id="MDA0158693.1"/>
    </source>
</evidence>
<dbReference type="GO" id="GO:0016747">
    <property type="term" value="F:acyltransferase activity, transferring groups other than amino-acyl groups"/>
    <property type="evidence" value="ECO:0007669"/>
    <property type="project" value="InterPro"/>
</dbReference>
<dbReference type="Pfam" id="PF22691">
    <property type="entry name" value="Thiolase_C_1"/>
    <property type="match status" value="1"/>
</dbReference>
<dbReference type="InterPro" id="IPR055140">
    <property type="entry name" value="Thiolase_C_2"/>
</dbReference>
<dbReference type="PANTHER" id="PTHR42870:SF1">
    <property type="entry name" value="NON-SPECIFIC LIPID-TRANSFER PROTEIN-LIKE 2"/>
    <property type="match status" value="1"/>
</dbReference>
<keyword evidence="3" id="KW-1185">Reference proteome</keyword>
<sequence length="399" mass="41960">MNKFEDACIISGIGQSEVGRRVEKGVMALTLDAALEAIGDAGLKPADIDGVISWPGAVSRADGLAPSSPGSSGPGPHAVIDALRLNPTWYYGGPETPGMFAAVIHACMAVATGVCEHVLVYRALNEATVWRTVTERVNSDAGGVTGAMQWMLPFGAFSGPNWMGLYATRHMYEYGTTREQLAAIALNARRNAQRNPKAVLQGDLTMDDYLSSKMISDPLCLFDCDIAVDGVTALIVSKAEHAADMPNQPIHFEAVGSALSGRASWDQWEDMTQTAAASAGAHMWSRTDLKPADVDVANLYDGFTVLTLFWLEGMGFCAKGEGGPFVEGGSRIALDGELPLATSGGQLSAGRLHGFGHLYEACLQLRGQADERQVEGAKVAAVSAGAGPLASCLLLRSAA</sequence>
<dbReference type="Gene3D" id="3.40.47.10">
    <property type="match status" value="1"/>
</dbReference>
<comment type="caution">
    <text evidence="2">The sequence shown here is derived from an EMBL/GenBank/DDBJ whole genome shotgun (WGS) entry which is preliminary data.</text>
</comment>
<dbReference type="PANTHER" id="PTHR42870">
    <property type="entry name" value="ACETYL-COA C-ACETYLTRANSFERASE"/>
    <property type="match status" value="1"/>
</dbReference>
<gene>
    <name evidence="2" type="ORF">OM076_00330</name>
</gene>
<feature type="domain" description="Thiolase C-terminal" evidence="1">
    <location>
        <begin position="263"/>
        <end position="391"/>
    </location>
</feature>
<reference evidence="2" key="1">
    <citation type="submission" date="2022-10" db="EMBL/GenBank/DDBJ databases">
        <title>The WGS of Solirubrobacter ginsenosidimutans DSM 21036.</title>
        <authorList>
            <person name="Jiang Z."/>
        </authorList>
    </citation>
    <scope>NUCLEOTIDE SEQUENCE</scope>
    <source>
        <strain evidence="2">DSM 21036</strain>
    </source>
</reference>
<accession>A0A9X3MS75</accession>
<proteinExistence type="predicted"/>
<dbReference type="SUPFAM" id="SSF53901">
    <property type="entry name" value="Thiolase-like"/>
    <property type="match status" value="2"/>
</dbReference>
<evidence type="ECO:0000313" key="3">
    <source>
        <dbReference type="Proteomes" id="UP001149140"/>
    </source>
</evidence>